<accession>A0AC35TQQ6</accession>
<name>A0AC35TQQ6_9BILA</name>
<evidence type="ECO:0000313" key="1">
    <source>
        <dbReference type="Proteomes" id="UP000095286"/>
    </source>
</evidence>
<dbReference type="Proteomes" id="UP000095286">
    <property type="component" value="Unplaced"/>
</dbReference>
<dbReference type="WBParaSite" id="RSKR_0000305500.1">
    <property type="protein sequence ID" value="RSKR_0000305500.1"/>
    <property type="gene ID" value="RSKR_0000305500"/>
</dbReference>
<proteinExistence type="predicted"/>
<organism evidence="1 2">
    <name type="scientific">Rhabditophanes sp. KR3021</name>
    <dbReference type="NCBI Taxonomy" id="114890"/>
    <lineage>
        <taxon>Eukaryota</taxon>
        <taxon>Metazoa</taxon>
        <taxon>Ecdysozoa</taxon>
        <taxon>Nematoda</taxon>
        <taxon>Chromadorea</taxon>
        <taxon>Rhabditida</taxon>
        <taxon>Tylenchina</taxon>
        <taxon>Panagrolaimomorpha</taxon>
        <taxon>Strongyloidoidea</taxon>
        <taxon>Alloionematidae</taxon>
        <taxon>Rhabditophanes</taxon>
    </lineage>
</organism>
<sequence>MFSHKEIELVGQYMSDQLYETGENDKIEVPKELIQNTDTPEETLVKAVEIKNELNQLKAREGDKACCVYLLLNRTVLPEGWKLKNAAIDSIKYVGGLNEIKRRRDFSTKMTAESVEVIPIDEYRGQLTRSDSGKSNVDFVSDMDLKQT</sequence>
<protein>
    <submittedName>
        <fullName evidence="2">Restriction endonuclease</fullName>
    </submittedName>
</protein>
<evidence type="ECO:0000313" key="2">
    <source>
        <dbReference type="WBParaSite" id="RSKR_0000305500.1"/>
    </source>
</evidence>
<reference evidence="2" key="1">
    <citation type="submission" date="2016-11" db="UniProtKB">
        <authorList>
            <consortium name="WormBaseParasite"/>
        </authorList>
    </citation>
    <scope>IDENTIFICATION</scope>
    <source>
        <strain evidence="2">KR3021</strain>
    </source>
</reference>